<dbReference type="Proteomes" id="UP000061974">
    <property type="component" value="Chromosome"/>
</dbReference>
<dbReference type="AlphaFoldDB" id="A0AAC9EW49"/>
<gene>
    <name evidence="1" type="ORF">AFK65_09460</name>
    <name evidence="2" type="ORF">NCTC9529_01938</name>
</gene>
<dbReference type="Proteomes" id="UP000254849">
    <property type="component" value="Unassembled WGS sequence"/>
</dbReference>
<evidence type="ECO:0000313" key="4">
    <source>
        <dbReference type="Proteomes" id="UP000254849"/>
    </source>
</evidence>
<dbReference type="RefSeq" id="WP_044599888.1">
    <property type="nucleotide sequence ID" value="NZ_AJKW01000009.1"/>
</dbReference>
<accession>A0AAC9EW49</accession>
<reference evidence="2 4" key="4">
    <citation type="submission" date="2018-06" db="EMBL/GenBank/DDBJ databases">
        <authorList>
            <consortium name="Pathogen Informatics"/>
            <person name="Doyle S."/>
        </authorList>
    </citation>
    <scope>NUCLEOTIDE SEQUENCE [LARGE SCALE GENOMIC DNA]</scope>
    <source>
        <strain evidence="4">NCTC 9529</strain>
        <strain evidence="2">NCTC9529</strain>
    </source>
</reference>
<dbReference type="Pfam" id="PF06322">
    <property type="entry name" value="Phage_NinH"/>
    <property type="match status" value="1"/>
</dbReference>
<organism evidence="1 3">
    <name type="scientific">Cronobacter universalis NCTC 9529</name>
    <dbReference type="NCBI Taxonomy" id="1074000"/>
    <lineage>
        <taxon>Bacteria</taxon>
        <taxon>Pseudomonadati</taxon>
        <taxon>Pseudomonadota</taxon>
        <taxon>Gammaproteobacteria</taxon>
        <taxon>Enterobacterales</taxon>
        <taxon>Enterobacteriaceae</taxon>
        <taxon>Cronobacter</taxon>
    </lineage>
</organism>
<dbReference type="EMBL" id="UFYH01000001">
    <property type="protein sequence ID" value="STD07215.1"/>
    <property type="molecule type" value="Genomic_DNA"/>
</dbReference>
<proteinExistence type="predicted"/>
<evidence type="ECO:0000313" key="1">
    <source>
        <dbReference type="EMBL" id="ALB54878.1"/>
    </source>
</evidence>
<evidence type="ECO:0000313" key="2">
    <source>
        <dbReference type="EMBL" id="STD07215.1"/>
    </source>
</evidence>
<name>A0AAC9EW49_9ENTR</name>
<reference evidence="3" key="2">
    <citation type="submission" date="2015-09" db="EMBL/GenBank/DDBJ databases">
        <title>Cronobacter genome sequencing and assembly.</title>
        <authorList>
            <person name="Descombes P."/>
            <person name="Baert L."/>
            <person name="Ngom-Bru C."/>
            <person name="Barretto C."/>
        </authorList>
    </citation>
    <scope>NUCLEOTIDE SEQUENCE [LARGE SCALE GENOMIC DNA]</scope>
    <source>
        <strain evidence="3">NCTC 9529</strain>
    </source>
</reference>
<protein>
    <submittedName>
        <fullName evidence="2">Phage NinH protein</fullName>
    </submittedName>
</protein>
<evidence type="ECO:0000313" key="3">
    <source>
        <dbReference type="Proteomes" id="UP000061974"/>
    </source>
</evidence>
<dbReference type="InterPro" id="IPR010454">
    <property type="entry name" value="Phage_NinH"/>
</dbReference>
<dbReference type="EMBL" id="CP012257">
    <property type="protein sequence ID" value="ALB54878.1"/>
    <property type="molecule type" value="Genomic_DNA"/>
</dbReference>
<keyword evidence="4" id="KW-1185">Reference proteome</keyword>
<dbReference type="KEGG" id="cui:AFK65_09460"/>
<sequence>MIIVQTVPRLLQECNGCLSEVARKLSCHRDTVRKYIGDTNAQRHAVINGVLMTSARSHEEASS</sequence>
<reference evidence="3" key="1">
    <citation type="submission" date="2015-07" db="EMBL/GenBank/DDBJ databases">
        <authorList>
            <person name="Moine D."/>
            <person name="Kassam M."/>
        </authorList>
    </citation>
    <scope>NUCLEOTIDE SEQUENCE [LARGE SCALE GENOMIC DNA]</scope>
    <source>
        <strain evidence="3">NCTC 9529</strain>
    </source>
</reference>
<reference evidence="1 3" key="3">
    <citation type="journal article" date="2016" name="Genome Announc.">
        <title>Fully Closed Genome Sequences of Five Type Strains of the Genus Cronobacter and One Cronobacter sakazakii Strain.</title>
        <authorList>
            <person name="Moine D."/>
            <person name="Kassam M."/>
            <person name="Baert L."/>
            <person name="Tang Y."/>
            <person name="Barretto C."/>
            <person name="Ngom Bru C."/>
            <person name="Klijn A."/>
            <person name="Descombes P."/>
        </authorList>
    </citation>
    <scope>NUCLEOTIDE SEQUENCE [LARGE SCALE GENOMIC DNA]</scope>
    <source>
        <strain evidence="1 3">NCTC 9529</strain>
    </source>
</reference>